<keyword evidence="3" id="KW-1185">Reference proteome</keyword>
<feature type="chain" id="PRO_5040750139" evidence="1">
    <location>
        <begin position="24"/>
        <end position="147"/>
    </location>
</feature>
<keyword evidence="1" id="KW-0732">Signal</keyword>
<dbReference type="Gene3D" id="1.20.120.1490">
    <property type="match status" value="1"/>
</dbReference>
<accession>A0A9X2IAG2</accession>
<dbReference type="AlphaFoldDB" id="A0A9X2IAG2"/>
<comment type="caution">
    <text evidence="2">The sequence shown here is derived from an EMBL/GenBank/DDBJ whole genome shotgun (WGS) entry which is preliminary data.</text>
</comment>
<name>A0A9X2IAG2_9GAMM</name>
<dbReference type="InterPro" id="IPR012899">
    <property type="entry name" value="LTXXQ"/>
</dbReference>
<evidence type="ECO:0000256" key="1">
    <source>
        <dbReference type="SAM" id="SignalP"/>
    </source>
</evidence>
<gene>
    <name evidence="2" type="ORF">LOX96_05885</name>
</gene>
<feature type="signal peptide" evidence="1">
    <location>
        <begin position="1"/>
        <end position="23"/>
    </location>
</feature>
<evidence type="ECO:0000313" key="2">
    <source>
        <dbReference type="EMBL" id="MCL9683615.1"/>
    </source>
</evidence>
<dbReference type="EMBL" id="JAJKBJ010000005">
    <property type="protein sequence ID" value="MCL9683615.1"/>
    <property type="molecule type" value="Genomic_DNA"/>
</dbReference>
<dbReference type="Proteomes" id="UP001139721">
    <property type="component" value="Unassembled WGS sequence"/>
</dbReference>
<reference evidence="2" key="1">
    <citation type="submission" date="2021-11" db="EMBL/GenBank/DDBJ databases">
        <title>Legionella maioricencis sp. nov., a new species isolated from hot water samples in Mallorca.</title>
        <authorList>
            <person name="Crespi S."/>
            <person name="Drasar V."/>
            <person name="Salva-Serra F."/>
            <person name="Jaen-Luchoro D."/>
            <person name="Pineiro-Iglesias B."/>
            <person name="Aliaga F."/>
            <person name="Fernandez-Juarez V."/>
            <person name="Coll G."/>
            <person name="Moore E.R.B."/>
            <person name="Bennasar-Figueras A."/>
        </authorList>
    </citation>
    <scope>NUCLEOTIDE SEQUENCE</scope>
    <source>
        <strain evidence="2">HCPI-6</strain>
    </source>
</reference>
<organism evidence="2 3">
    <name type="scientific">Legionella maioricensis</name>
    <dbReference type="NCBI Taxonomy" id="2896528"/>
    <lineage>
        <taxon>Bacteria</taxon>
        <taxon>Pseudomonadati</taxon>
        <taxon>Pseudomonadota</taxon>
        <taxon>Gammaproteobacteria</taxon>
        <taxon>Legionellales</taxon>
        <taxon>Legionellaceae</taxon>
        <taxon>Legionella</taxon>
    </lineage>
</organism>
<dbReference type="Pfam" id="PF07813">
    <property type="entry name" value="LTXXQ"/>
    <property type="match status" value="1"/>
</dbReference>
<dbReference type="RefSeq" id="WP_250421805.1">
    <property type="nucleotide sequence ID" value="NZ_JAJKBJ010000005.1"/>
</dbReference>
<proteinExistence type="predicted"/>
<sequence>MDKKFLWIVALAFSFILSQTAAADSWGCRKGMEEMVGSLKLDNAQKTKIKPVLEQLKAQMKDNGSQMKDVDIQINQQADSATMDQATIDSLVDKKTKLIGNMIKAKIVAKNQIFAILNTKQKAELNMMMKKIDSQMAAQFKNCHQEN</sequence>
<dbReference type="GO" id="GO:0042597">
    <property type="term" value="C:periplasmic space"/>
    <property type="evidence" value="ECO:0007669"/>
    <property type="project" value="InterPro"/>
</dbReference>
<protein>
    <submittedName>
        <fullName evidence="2">Spy/CpxP family protein refolding chaperone</fullName>
    </submittedName>
</protein>
<evidence type="ECO:0000313" key="3">
    <source>
        <dbReference type="Proteomes" id="UP001139721"/>
    </source>
</evidence>